<feature type="chain" id="PRO_5005536367" description="Peptidase S1 domain-containing protein" evidence="6">
    <location>
        <begin position="21"/>
        <end position="264"/>
    </location>
</feature>
<keyword evidence="2" id="KW-0645">Protease</keyword>
<dbReference type="EMBL" id="JRES01000421">
    <property type="protein sequence ID" value="KNC31420.1"/>
    <property type="molecule type" value="Genomic_DNA"/>
</dbReference>
<comment type="similarity">
    <text evidence="1">Belongs to the peptidase S1 family.</text>
</comment>
<dbReference type="InterPro" id="IPR001254">
    <property type="entry name" value="Trypsin_dom"/>
</dbReference>
<evidence type="ECO:0000256" key="2">
    <source>
        <dbReference type="ARBA" id="ARBA00022670"/>
    </source>
</evidence>
<evidence type="ECO:0000259" key="7">
    <source>
        <dbReference type="PROSITE" id="PS50240"/>
    </source>
</evidence>
<evidence type="ECO:0000256" key="3">
    <source>
        <dbReference type="ARBA" id="ARBA00022801"/>
    </source>
</evidence>
<evidence type="ECO:0000256" key="5">
    <source>
        <dbReference type="ARBA" id="ARBA00023157"/>
    </source>
</evidence>
<dbReference type="Pfam" id="PF00089">
    <property type="entry name" value="Trypsin"/>
    <property type="match status" value="1"/>
</dbReference>
<organism evidence="8 9">
    <name type="scientific">Lucilia cuprina</name>
    <name type="common">Green bottle fly</name>
    <name type="synonym">Australian sheep blowfly</name>
    <dbReference type="NCBI Taxonomy" id="7375"/>
    <lineage>
        <taxon>Eukaryota</taxon>
        <taxon>Metazoa</taxon>
        <taxon>Ecdysozoa</taxon>
        <taxon>Arthropoda</taxon>
        <taxon>Hexapoda</taxon>
        <taxon>Insecta</taxon>
        <taxon>Pterygota</taxon>
        <taxon>Neoptera</taxon>
        <taxon>Endopterygota</taxon>
        <taxon>Diptera</taxon>
        <taxon>Brachycera</taxon>
        <taxon>Muscomorpha</taxon>
        <taxon>Oestroidea</taxon>
        <taxon>Calliphoridae</taxon>
        <taxon>Luciliinae</taxon>
        <taxon>Lucilia</taxon>
    </lineage>
</organism>
<evidence type="ECO:0000256" key="6">
    <source>
        <dbReference type="SAM" id="SignalP"/>
    </source>
</evidence>
<reference evidence="8 9" key="1">
    <citation type="journal article" date="2015" name="Nat. Commun.">
        <title>Lucilia cuprina genome unlocks parasitic fly biology to underpin future interventions.</title>
        <authorList>
            <person name="Anstead C.A."/>
            <person name="Korhonen P.K."/>
            <person name="Young N.D."/>
            <person name="Hall R.S."/>
            <person name="Jex A.R."/>
            <person name="Murali S.C."/>
            <person name="Hughes D.S."/>
            <person name="Lee S.F."/>
            <person name="Perry T."/>
            <person name="Stroehlein A.J."/>
            <person name="Ansell B.R."/>
            <person name="Breugelmans B."/>
            <person name="Hofmann A."/>
            <person name="Qu J."/>
            <person name="Dugan S."/>
            <person name="Lee S.L."/>
            <person name="Chao H."/>
            <person name="Dinh H."/>
            <person name="Han Y."/>
            <person name="Doddapaneni H.V."/>
            <person name="Worley K.C."/>
            <person name="Muzny D.M."/>
            <person name="Ioannidis P."/>
            <person name="Waterhouse R.M."/>
            <person name="Zdobnov E.M."/>
            <person name="James P.J."/>
            <person name="Bagnall N.H."/>
            <person name="Kotze A.C."/>
            <person name="Gibbs R.A."/>
            <person name="Richards S."/>
            <person name="Batterham P."/>
            <person name="Gasser R.B."/>
        </authorList>
    </citation>
    <scope>NUCLEOTIDE SEQUENCE [LARGE SCALE GENOMIC DNA]</scope>
    <source>
        <strain evidence="8 9">LS</strain>
        <tissue evidence="8">Full body</tissue>
    </source>
</reference>
<dbReference type="InterPro" id="IPR043504">
    <property type="entry name" value="Peptidase_S1_PA_chymotrypsin"/>
</dbReference>
<evidence type="ECO:0000256" key="4">
    <source>
        <dbReference type="ARBA" id="ARBA00022825"/>
    </source>
</evidence>
<dbReference type="STRING" id="7375.A0A0L0CGQ6"/>
<evidence type="ECO:0000256" key="1">
    <source>
        <dbReference type="ARBA" id="ARBA00007664"/>
    </source>
</evidence>
<keyword evidence="6" id="KW-0732">Signal</keyword>
<keyword evidence="5" id="KW-1015">Disulfide bond</keyword>
<dbReference type="CDD" id="cd00190">
    <property type="entry name" value="Tryp_SPc"/>
    <property type="match status" value="1"/>
</dbReference>
<evidence type="ECO:0000313" key="8">
    <source>
        <dbReference type="EMBL" id="KNC31420.1"/>
    </source>
</evidence>
<evidence type="ECO:0000313" key="9">
    <source>
        <dbReference type="Proteomes" id="UP000037069"/>
    </source>
</evidence>
<accession>A0A0L0CGQ6</accession>
<proteinExistence type="inferred from homology"/>
<dbReference type="AlphaFoldDB" id="A0A0L0CGQ6"/>
<feature type="domain" description="Peptidase S1" evidence="7">
    <location>
        <begin position="21"/>
        <end position="260"/>
    </location>
</feature>
<keyword evidence="9" id="KW-1185">Reference proteome</keyword>
<dbReference type="Proteomes" id="UP000037069">
    <property type="component" value="Unassembled WGS sequence"/>
</dbReference>
<feature type="signal peptide" evidence="6">
    <location>
        <begin position="1"/>
        <end position="20"/>
    </location>
</feature>
<dbReference type="SMART" id="SM00020">
    <property type="entry name" value="Tryp_SPc"/>
    <property type="match status" value="1"/>
</dbReference>
<protein>
    <recommendedName>
        <fullName evidence="7">Peptidase S1 domain-containing protein</fullName>
    </recommendedName>
</protein>
<sequence>MFLCAITFTTIVSLIHFSQAIPDGLLAPEDRFGFMVAIYDEGKYICGGTIVSVYFIVTAAHCFKRGRVTQGVQVVFNTNDLNNIEGDNVRRVVDIITHPRYSKMTMDFDIALVKVDDDLLKPEYTHVMKLELAQTYDIYYGNDAIAVGWGQQVEPNDVRPVHLTYKAIKIWQRDDCNSRHIWGPDAYYLNQPLVSERMLCVDVPNVGPGTCVSDDGSALITNETEFLGILSWRYDCQEPGKPSVYTSIPLMKAWILKTMTNYHE</sequence>
<dbReference type="PANTHER" id="PTHR24276:SF98">
    <property type="entry name" value="FI18310P1-RELATED"/>
    <property type="match status" value="1"/>
</dbReference>
<dbReference type="InterPro" id="IPR001314">
    <property type="entry name" value="Peptidase_S1A"/>
</dbReference>
<gene>
    <name evidence="8" type="ORF">FF38_07273</name>
</gene>
<name>A0A0L0CGQ6_LUCCU</name>
<dbReference type="PROSITE" id="PS50240">
    <property type="entry name" value="TRYPSIN_DOM"/>
    <property type="match status" value="1"/>
</dbReference>
<dbReference type="PRINTS" id="PR00722">
    <property type="entry name" value="CHYMOTRYPSIN"/>
</dbReference>
<dbReference type="InterPro" id="IPR009003">
    <property type="entry name" value="Peptidase_S1_PA"/>
</dbReference>
<dbReference type="GO" id="GO:0004252">
    <property type="term" value="F:serine-type endopeptidase activity"/>
    <property type="evidence" value="ECO:0007669"/>
    <property type="project" value="InterPro"/>
</dbReference>
<dbReference type="FunFam" id="2.40.10.10:FF:000068">
    <property type="entry name" value="transmembrane protease serine 2"/>
    <property type="match status" value="1"/>
</dbReference>
<keyword evidence="4" id="KW-0720">Serine protease</keyword>
<dbReference type="InterPro" id="IPR050430">
    <property type="entry name" value="Peptidase_S1"/>
</dbReference>
<dbReference type="InterPro" id="IPR018114">
    <property type="entry name" value="TRYPSIN_HIS"/>
</dbReference>
<dbReference type="GO" id="GO:0006508">
    <property type="term" value="P:proteolysis"/>
    <property type="evidence" value="ECO:0007669"/>
    <property type="project" value="UniProtKB-KW"/>
</dbReference>
<dbReference type="PANTHER" id="PTHR24276">
    <property type="entry name" value="POLYSERASE-RELATED"/>
    <property type="match status" value="1"/>
</dbReference>
<dbReference type="PROSITE" id="PS00134">
    <property type="entry name" value="TRYPSIN_HIS"/>
    <property type="match status" value="1"/>
</dbReference>
<dbReference type="SUPFAM" id="SSF50494">
    <property type="entry name" value="Trypsin-like serine proteases"/>
    <property type="match status" value="1"/>
</dbReference>
<comment type="caution">
    <text evidence="8">The sequence shown here is derived from an EMBL/GenBank/DDBJ whole genome shotgun (WGS) entry which is preliminary data.</text>
</comment>
<dbReference type="OMA" id="IITHPRY"/>
<dbReference type="Gene3D" id="2.40.10.10">
    <property type="entry name" value="Trypsin-like serine proteases"/>
    <property type="match status" value="1"/>
</dbReference>
<keyword evidence="3" id="KW-0378">Hydrolase</keyword>
<dbReference type="OrthoDB" id="7934134at2759"/>